<dbReference type="SUPFAM" id="SSF51569">
    <property type="entry name" value="Aldolase"/>
    <property type="match status" value="1"/>
</dbReference>
<organism evidence="5">
    <name type="scientific">uncultured Desulfovibrio sp</name>
    <dbReference type="NCBI Taxonomy" id="167968"/>
    <lineage>
        <taxon>Bacteria</taxon>
        <taxon>Pseudomonadati</taxon>
        <taxon>Thermodesulfobacteriota</taxon>
        <taxon>Desulfovibrionia</taxon>
        <taxon>Desulfovibrionales</taxon>
        <taxon>Desulfovibrionaceae</taxon>
        <taxon>Desulfovibrio</taxon>
        <taxon>environmental samples</taxon>
    </lineage>
</organism>
<gene>
    <name evidence="5" type="primary">nifV-ALPHA</name>
    <name evidence="5" type="ORF">KL86DES1_21367</name>
</gene>
<sequence>MADVILVDTTLRDGEQAPGFAFSRGLKVRLAALLDAAGVGQIEAGIPAMGPGERKTLCKIMDVCFQARVSTWNRLCEADIKNSLACTPHVIHVCCPLSDRQIFCKLRSDRDKVMAALQRCIELAASGGAEVSVGFEDISHVTGQQLAQAATAAAQAGARRIRLSDTVGRYTPDAVAKAVRLVLRQGLEAEIHAHNDFGMAVANSLMAAYAGARYVDTTLWGIGERAGNCGMGAFTAALDRLEHHICAVSGQGAARLEKKAAPFIPRALLEAWNVPAAHTARCAFPAS</sequence>
<dbReference type="Gene3D" id="3.20.20.70">
    <property type="entry name" value="Aldolase class I"/>
    <property type="match status" value="1"/>
</dbReference>
<dbReference type="RefSeq" id="WP_179980740.1">
    <property type="nucleotide sequence ID" value="NZ_LT608333.1"/>
</dbReference>
<dbReference type="InterPro" id="IPR013785">
    <property type="entry name" value="Aldolase_TIM"/>
</dbReference>
<dbReference type="GO" id="GO:0019752">
    <property type="term" value="P:carboxylic acid metabolic process"/>
    <property type="evidence" value="ECO:0007669"/>
    <property type="project" value="InterPro"/>
</dbReference>
<name>A0A212L7K0_9BACT</name>
<dbReference type="GO" id="GO:0004410">
    <property type="term" value="F:homocitrate synthase activity"/>
    <property type="evidence" value="ECO:0007669"/>
    <property type="project" value="UniProtKB-EC"/>
</dbReference>
<reference evidence="5" key="1">
    <citation type="submission" date="2016-08" db="EMBL/GenBank/DDBJ databases">
        <authorList>
            <person name="Seilhamer J.J."/>
        </authorList>
    </citation>
    <scope>NUCLEOTIDE SEQUENCE</scope>
    <source>
        <strain evidence="5">86-1</strain>
    </source>
</reference>
<dbReference type="InterPro" id="IPR000891">
    <property type="entry name" value="PYR_CT"/>
</dbReference>
<comment type="similarity">
    <text evidence="1 3">Belongs to the alpha-IPM synthase/homocitrate synthase family.</text>
</comment>
<feature type="domain" description="Pyruvate carboxyltransferase" evidence="4">
    <location>
        <begin position="4"/>
        <end position="257"/>
    </location>
</feature>
<dbReference type="InterPro" id="IPR002034">
    <property type="entry name" value="AIPM/Hcit_synth_CS"/>
</dbReference>
<keyword evidence="2 3" id="KW-0808">Transferase</keyword>
<evidence type="ECO:0000256" key="2">
    <source>
        <dbReference type="ARBA" id="ARBA00022679"/>
    </source>
</evidence>
<dbReference type="Pfam" id="PF00682">
    <property type="entry name" value="HMGL-like"/>
    <property type="match status" value="1"/>
</dbReference>
<evidence type="ECO:0000313" key="5">
    <source>
        <dbReference type="EMBL" id="SCM73552.1"/>
    </source>
</evidence>
<evidence type="ECO:0000259" key="4">
    <source>
        <dbReference type="PROSITE" id="PS50991"/>
    </source>
</evidence>
<dbReference type="PANTHER" id="PTHR42880:SF1">
    <property type="entry name" value="ISOPROPYLMALATE_HOMOCITRATE_CITRAMALATE SYNTHASE FAMILY PROTEIN"/>
    <property type="match status" value="1"/>
</dbReference>
<evidence type="ECO:0000256" key="3">
    <source>
        <dbReference type="RuleBase" id="RU003523"/>
    </source>
</evidence>
<protein>
    <submittedName>
        <fullName evidence="5">Homocitrate synthase subunit alpha</fullName>
        <ecNumber evidence="5">2.3.3.14</ecNumber>
    </submittedName>
</protein>
<dbReference type="PROSITE" id="PS00815">
    <property type="entry name" value="AIPM_HOMOCIT_SYNTH_1"/>
    <property type="match status" value="1"/>
</dbReference>
<dbReference type="AlphaFoldDB" id="A0A212L7K0"/>
<accession>A0A212L7K0</accession>
<keyword evidence="5" id="KW-0012">Acyltransferase</keyword>
<dbReference type="PROSITE" id="PS50991">
    <property type="entry name" value="PYR_CT"/>
    <property type="match status" value="1"/>
</dbReference>
<evidence type="ECO:0000256" key="1">
    <source>
        <dbReference type="ARBA" id="ARBA00006154"/>
    </source>
</evidence>
<dbReference type="EMBL" id="FMJC01000002">
    <property type="protein sequence ID" value="SCM73552.1"/>
    <property type="molecule type" value="Genomic_DNA"/>
</dbReference>
<proteinExistence type="inferred from homology"/>
<dbReference type="PANTHER" id="PTHR42880">
    <property type="entry name" value="HOMOCITRATE SYNTHASE"/>
    <property type="match status" value="1"/>
</dbReference>
<dbReference type="EC" id="2.3.3.14" evidence="5"/>